<evidence type="ECO:0000313" key="2">
    <source>
        <dbReference type="EMBL" id="GAA0637436.1"/>
    </source>
</evidence>
<reference evidence="3" key="1">
    <citation type="journal article" date="2019" name="Int. J. Syst. Evol. Microbiol.">
        <title>The Global Catalogue of Microorganisms (GCM) 10K type strain sequencing project: providing services to taxonomists for standard genome sequencing and annotation.</title>
        <authorList>
            <consortium name="The Broad Institute Genomics Platform"/>
            <consortium name="The Broad Institute Genome Sequencing Center for Infectious Disease"/>
            <person name="Wu L."/>
            <person name="Ma J."/>
        </authorList>
    </citation>
    <scope>NUCLEOTIDE SEQUENCE [LARGE SCALE GENOMIC DNA]</scope>
    <source>
        <strain evidence="3">JCM 10367</strain>
    </source>
</reference>
<feature type="region of interest" description="Disordered" evidence="1">
    <location>
        <begin position="79"/>
        <end position="100"/>
    </location>
</feature>
<feature type="compositionally biased region" description="Gly residues" evidence="1">
    <location>
        <begin position="90"/>
        <end position="100"/>
    </location>
</feature>
<keyword evidence="3" id="KW-1185">Reference proteome</keyword>
<protein>
    <submittedName>
        <fullName evidence="2">Uncharacterized protein</fullName>
    </submittedName>
</protein>
<organism evidence="2 3">
    <name type="scientific">Streptomyces thermocarboxydovorans</name>
    <dbReference type="NCBI Taxonomy" id="59298"/>
    <lineage>
        <taxon>Bacteria</taxon>
        <taxon>Bacillati</taxon>
        <taxon>Actinomycetota</taxon>
        <taxon>Actinomycetes</taxon>
        <taxon>Kitasatosporales</taxon>
        <taxon>Streptomycetaceae</taxon>
        <taxon>Streptomyces</taxon>
    </lineage>
</organism>
<sequence length="100" mass="10932">MERPEWHSTNVAASLDRGNPLCEDFAMPAGVHLRRARTYRPDPDVYERAKAAVEAMGDGKEATMTAYINAFLRWLVHDTDELPPRPPKAGSGGGIPQGDG</sequence>
<evidence type="ECO:0000256" key="1">
    <source>
        <dbReference type="SAM" id="MobiDB-lite"/>
    </source>
</evidence>
<gene>
    <name evidence="2" type="ORF">GCM10009535_12280</name>
</gene>
<dbReference type="Proteomes" id="UP001500724">
    <property type="component" value="Unassembled WGS sequence"/>
</dbReference>
<dbReference type="EMBL" id="BAAAGU010000009">
    <property type="protein sequence ID" value="GAA0637436.1"/>
    <property type="molecule type" value="Genomic_DNA"/>
</dbReference>
<evidence type="ECO:0000313" key="3">
    <source>
        <dbReference type="Proteomes" id="UP001500724"/>
    </source>
</evidence>
<proteinExistence type="predicted"/>
<comment type="caution">
    <text evidence="2">The sequence shown here is derived from an EMBL/GenBank/DDBJ whole genome shotgun (WGS) entry which is preliminary data.</text>
</comment>
<accession>A0ABP3SJM1</accession>
<name>A0ABP3SJM1_9ACTN</name>